<accession>A0AAE3UD06</accession>
<organism evidence="1 2">
    <name type="scientific">Xanthocytophaga agilis</name>
    <dbReference type="NCBI Taxonomy" id="3048010"/>
    <lineage>
        <taxon>Bacteria</taxon>
        <taxon>Pseudomonadati</taxon>
        <taxon>Bacteroidota</taxon>
        <taxon>Cytophagia</taxon>
        <taxon>Cytophagales</taxon>
        <taxon>Rhodocytophagaceae</taxon>
        <taxon>Xanthocytophaga</taxon>
    </lineage>
</organism>
<dbReference type="RefSeq" id="WP_314510225.1">
    <property type="nucleotide sequence ID" value="NZ_JASJOU010000002.1"/>
</dbReference>
<gene>
    <name evidence="1" type="ORF">QNI22_08585</name>
</gene>
<keyword evidence="2" id="KW-1185">Reference proteome</keyword>
<dbReference type="EMBL" id="JASJOU010000002">
    <property type="protein sequence ID" value="MDJ1500700.1"/>
    <property type="molecule type" value="Genomic_DNA"/>
</dbReference>
<evidence type="ECO:0000313" key="2">
    <source>
        <dbReference type="Proteomes" id="UP001232063"/>
    </source>
</evidence>
<evidence type="ECO:0000313" key="1">
    <source>
        <dbReference type="EMBL" id="MDJ1500700.1"/>
    </source>
</evidence>
<dbReference type="AlphaFoldDB" id="A0AAE3UD06"/>
<evidence type="ECO:0008006" key="3">
    <source>
        <dbReference type="Google" id="ProtNLM"/>
    </source>
</evidence>
<dbReference type="Proteomes" id="UP001232063">
    <property type="component" value="Unassembled WGS sequence"/>
</dbReference>
<reference evidence="1" key="1">
    <citation type="submission" date="2023-05" db="EMBL/GenBank/DDBJ databases">
        <authorList>
            <person name="Zhang X."/>
        </authorList>
    </citation>
    <scope>NUCLEOTIDE SEQUENCE</scope>
    <source>
        <strain evidence="1">BD1B2-1</strain>
    </source>
</reference>
<proteinExistence type="predicted"/>
<protein>
    <recommendedName>
        <fullName evidence="3">Transposase</fullName>
    </recommendedName>
</protein>
<sequence length="91" mass="10730">MSNKTEDNQYDKIFKENLESVTLALIEKVLQIQVAFYEKINADLQRTVERKPDQLLKITNKEGKIFLLQLEFQLVNEKDMVYRRLESPASP</sequence>
<name>A0AAE3UD06_9BACT</name>
<comment type="caution">
    <text evidence="1">The sequence shown here is derived from an EMBL/GenBank/DDBJ whole genome shotgun (WGS) entry which is preliminary data.</text>
</comment>